<evidence type="ECO:0000313" key="1">
    <source>
        <dbReference type="EMBL" id="KAF8653858.1"/>
    </source>
</evidence>
<protein>
    <submittedName>
        <fullName evidence="1">Uncharacterized protein</fullName>
    </submittedName>
</protein>
<accession>A0A835DW62</accession>
<dbReference type="OrthoDB" id="681307at2759"/>
<gene>
    <name evidence="1" type="ORF">HU200_061987</name>
</gene>
<name>A0A835DW62_9POAL</name>
<comment type="caution">
    <text evidence="1">The sequence shown here is derived from an EMBL/GenBank/DDBJ whole genome shotgun (WGS) entry which is preliminary data.</text>
</comment>
<dbReference type="EMBL" id="JACEFO010002617">
    <property type="protein sequence ID" value="KAF8653858.1"/>
    <property type="molecule type" value="Genomic_DNA"/>
</dbReference>
<evidence type="ECO:0000313" key="2">
    <source>
        <dbReference type="Proteomes" id="UP000636709"/>
    </source>
</evidence>
<dbReference type="AlphaFoldDB" id="A0A835DW62"/>
<organism evidence="1 2">
    <name type="scientific">Digitaria exilis</name>
    <dbReference type="NCBI Taxonomy" id="1010633"/>
    <lineage>
        <taxon>Eukaryota</taxon>
        <taxon>Viridiplantae</taxon>
        <taxon>Streptophyta</taxon>
        <taxon>Embryophyta</taxon>
        <taxon>Tracheophyta</taxon>
        <taxon>Spermatophyta</taxon>
        <taxon>Magnoliopsida</taxon>
        <taxon>Liliopsida</taxon>
        <taxon>Poales</taxon>
        <taxon>Poaceae</taxon>
        <taxon>PACMAD clade</taxon>
        <taxon>Panicoideae</taxon>
        <taxon>Panicodae</taxon>
        <taxon>Paniceae</taxon>
        <taxon>Anthephorinae</taxon>
        <taxon>Digitaria</taxon>
    </lineage>
</organism>
<sequence length="174" mass="19264">MGALRGKFAVLRARLLFLASLRRRMAMVAGISRHIRALTPRQHHGRRDKAAAAEEDDEDHLVGLTELARLFADEEGDGGEYPTDWALTLRSLFDDDERCASGVAVVDDGDDDDDEPSVIDVIRMRREGDGREFKIEDEIDEAADMYIKRVRRRIMNAAAAAGASLLSPASGIIQ</sequence>
<dbReference type="Proteomes" id="UP000636709">
    <property type="component" value="Unassembled WGS sequence"/>
</dbReference>
<dbReference type="PANTHER" id="PTHR33450:SF1">
    <property type="entry name" value="OS08G0539200 PROTEIN"/>
    <property type="match status" value="1"/>
</dbReference>
<reference evidence="1" key="1">
    <citation type="submission" date="2020-07" db="EMBL/GenBank/DDBJ databases">
        <title>Genome sequence and genetic diversity analysis of an under-domesticated orphan crop, white fonio (Digitaria exilis).</title>
        <authorList>
            <person name="Bennetzen J.L."/>
            <person name="Chen S."/>
            <person name="Ma X."/>
            <person name="Wang X."/>
            <person name="Yssel A.E.J."/>
            <person name="Chaluvadi S.R."/>
            <person name="Johnson M."/>
            <person name="Gangashetty P."/>
            <person name="Hamidou F."/>
            <person name="Sanogo M.D."/>
            <person name="Zwaenepoel A."/>
            <person name="Wallace J."/>
            <person name="Van De Peer Y."/>
            <person name="Van Deynze A."/>
        </authorList>
    </citation>
    <scope>NUCLEOTIDE SEQUENCE</scope>
    <source>
        <tissue evidence="1">Leaves</tissue>
    </source>
</reference>
<keyword evidence="2" id="KW-1185">Reference proteome</keyword>
<proteinExistence type="predicted"/>
<dbReference type="PANTHER" id="PTHR33450">
    <property type="entry name" value="EMB|CAB67623.1-RELATED"/>
    <property type="match status" value="1"/>
</dbReference>